<gene>
    <name evidence="1" type="ORF">HMPREF1536_03670</name>
</gene>
<sequence length="225" mass="25765">MSLEIRLQHAIADRRLMTYQPGEILPAVNQILLQTYVLLGFSPPKDGDLGILIAKLSADLQESYPSLTLQEVALCFELGAKGEYGDFMGLNMRTITRWLKAYQTSDLRYRAVVEREQAKAQSALPPVSDAYKEERERAFLRRVFEQYRAGYPLERLYPARVYLSLQARGIIRDSPEAKHAAMRQAAGYKPAGNMVIDEDMRQAMVRQRAMEILLKRFFDKGMMPI</sequence>
<dbReference type="PATRIC" id="fig|1203610.3.peg.3740"/>
<evidence type="ECO:0000313" key="1">
    <source>
        <dbReference type="EMBL" id="KKB54089.1"/>
    </source>
</evidence>
<organism evidence="1 2">
    <name type="scientific">Parabacteroides gordonii MS-1 = DSM 23371</name>
    <dbReference type="NCBI Taxonomy" id="1203610"/>
    <lineage>
        <taxon>Bacteria</taxon>
        <taxon>Pseudomonadati</taxon>
        <taxon>Bacteroidota</taxon>
        <taxon>Bacteroidia</taxon>
        <taxon>Bacteroidales</taxon>
        <taxon>Tannerellaceae</taxon>
        <taxon>Parabacteroides</taxon>
    </lineage>
</organism>
<accession>A0A0F5J8I0</accession>
<dbReference type="Proteomes" id="UP000033035">
    <property type="component" value="Unassembled WGS sequence"/>
</dbReference>
<evidence type="ECO:0000313" key="2">
    <source>
        <dbReference type="Proteomes" id="UP000033035"/>
    </source>
</evidence>
<dbReference type="HOGENOM" id="CLU_1193943_0_0_10"/>
<dbReference type="AlphaFoldDB" id="A0A0F5J8I0"/>
<name>A0A0F5J8I0_9BACT</name>
<keyword evidence="2" id="KW-1185">Reference proteome</keyword>
<comment type="caution">
    <text evidence="1">The sequence shown here is derived from an EMBL/GenBank/DDBJ whole genome shotgun (WGS) entry which is preliminary data.</text>
</comment>
<reference evidence="1 2" key="1">
    <citation type="submission" date="2013-04" db="EMBL/GenBank/DDBJ databases">
        <title>The Genome Sequence of Parabacteroides gordonii DSM 23371.</title>
        <authorList>
            <consortium name="The Broad Institute Genomics Platform"/>
            <person name="Earl A."/>
            <person name="Ward D."/>
            <person name="Feldgarden M."/>
            <person name="Gevers D."/>
            <person name="Martens E."/>
            <person name="Sakamoto M."/>
            <person name="Benno Y."/>
            <person name="Suzuki N."/>
            <person name="Matsunaga N."/>
            <person name="Koshihara K."/>
            <person name="Seki M."/>
            <person name="Komiya H."/>
            <person name="Walker B."/>
            <person name="Young S."/>
            <person name="Zeng Q."/>
            <person name="Gargeya S."/>
            <person name="Fitzgerald M."/>
            <person name="Haas B."/>
            <person name="Abouelleil A."/>
            <person name="Allen A.W."/>
            <person name="Alvarado L."/>
            <person name="Arachchi H.M."/>
            <person name="Berlin A.M."/>
            <person name="Chapman S.B."/>
            <person name="Gainer-Dewar J."/>
            <person name="Goldberg J."/>
            <person name="Griggs A."/>
            <person name="Gujja S."/>
            <person name="Hansen M."/>
            <person name="Howarth C."/>
            <person name="Imamovic A."/>
            <person name="Ireland A."/>
            <person name="Larimer J."/>
            <person name="McCowan C."/>
            <person name="Murphy C."/>
            <person name="Pearson M."/>
            <person name="Poon T.W."/>
            <person name="Priest M."/>
            <person name="Roberts A."/>
            <person name="Saif S."/>
            <person name="Shea T."/>
            <person name="Sisk P."/>
            <person name="Sykes S."/>
            <person name="Wortman J."/>
            <person name="Nusbaum C."/>
            <person name="Birren B."/>
        </authorList>
    </citation>
    <scope>NUCLEOTIDE SEQUENCE [LARGE SCALE GENOMIC DNA]</scope>
    <source>
        <strain evidence="1 2">MS-1</strain>
    </source>
</reference>
<proteinExistence type="predicted"/>
<dbReference type="STRING" id="1203610.HMPREF1536_03670"/>
<dbReference type="EMBL" id="AQHW01000017">
    <property type="protein sequence ID" value="KKB54089.1"/>
    <property type="molecule type" value="Genomic_DNA"/>
</dbReference>
<protein>
    <submittedName>
        <fullName evidence="1">Uncharacterized protein</fullName>
    </submittedName>
</protein>